<name>A0A1I2MH04_9BACT</name>
<dbReference type="InterPro" id="IPR002525">
    <property type="entry name" value="Transp_IS110-like_N"/>
</dbReference>
<dbReference type="RefSeq" id="WP_170847037.1">
    <property type="nucleotide sequence ID" value="NZ_FONW01000020.1"/>
</dbReference>
<evidence type="ECO:0000256" key="1">
    <source>
        <dbReference type="SAM" id="Coils"/>
    </source>
</evidence>
<dbReference type="STRING" id="655355.SAMN05216283_12032"/>
<feature type="domain" description="Transposase IS116/IS110/IS902 C-terminal" evidence="3">
    <location>
        <begin position="198"/>
        <end position="279"/>
    </location>
</feature>
<organism evidence="4 5">
    <name type="scientific">Sunxiuqinia elliptica</name>
    <dbReference type="NCBI Taxonomy" id="655355"/>
    <lineage>
        <taxon>Bacteria</taxon>
        <taxon>Pseudomonadati</taxon>
        <taxon>Bacteroidota</taxon>
        <taxon>Bacteroidia</taxon>
        <taxon>Marinilabiliales</taxon>
        <taxon>Prolixibacteraceae</taxon>
        <taxon>Sunxiuqinia</taxon>
    </lineage>
</organism>
<protein>
    <submittedName>
        <fullName evidence="4">Transposase</fullName>
    </submittedName>
</protein>
<dbReference type="Pfam" id="PF01548">
    <property type="entry name" value="DEDD_Tnp_IS110"/>
    <property type="match status" value="1"/>
</dbReference>
<proteinExistence type="predicted"/>
<dbReference type="GO" id="GO:0003677">
    <property type="term" value="F:DNA binding"/>
    <property type="evidence" value="ECO:0007669"/>
    <property type="project" value="InterPro"/>
</dbReference>
<reference evidence="4 5" key="1">
    <citation type="submission" date="2016-10" db="EMBL/GenBank/DDBJ databases">
        <authorList>
            <person name="de Groot N.N."/>
        </authorList>
    </citation>
    <scope>NUCLEOTIDE SEQUENCE [LARGE SCALE GENOMIC DNA]</scope>
    <source>
        <strain evidence="4 5">CGMCC 1.9156</strain>
    </source>
</reference>
<dbReference type="Proteomes" id="UP000198964">
    <property type="component" value="Unassembled WGS sequence"/>
</dbReference>
<keyword evidence="1" id="KW-0175">Coiled coil</keyword>
<dbReference type="AlphaFoldDB" id="A0A1I2MH04"/>
<accession>A0A1I2MH04</accession>
<sequence length="336" mass="37987">MQVYGIDLSMEKFDVNYIDQDGNERKQEVKNRLNGISKFLATVSSDAVLCAENTGTYGDMLVFLSNQKGINISLVSGYTIKHSLGMIKGKSDPIDAGRIREYGERFYDKLIFKEYDREEMVELRSLYSLRSQLVKSRKILRTGEHSRLNVPMQSISVKEHVTNALAHLDAEIKEVEKEIEGIITSDRELNENYALSVSIKGIGPVITTELIIKTGNFKTIDTARKAASYAGVCPFPNESGKMVGKRKPSSFADRKLKALLYMGAKTAVKHNPEYSLYYQKKKLEGKPHYLIMNNVSNKILRTIYSVVKNKTPYSQDYLCLDPRELEKNNSSAKKVA</sequence>
<evidence type="ECO:0000313" key="4">
    <source>
        <dbReference type="EMBL" id="SFF90049.1"/>
    </source>
</evidence>
<dbReference type="InterPro" id="IPR047650">
    <property type="entry name" value="Transpos_IS110"/>
</dbReference>
<dbReference type="GO" id="GO:0006313">
    <property type="term" value="P:DNA transposition"/>
    <property type="evidence" value="ECO:0007669"/>
    <property type="project" value="InterPro"/>
</dbReference>
<dbReference type="PANTHER" id="PTHR33055:SF3">
    <property type="entry name" value="PUTATIVE TRANSPOSASE FOR IS117-RELATED"/>
    <property type="match status" value="1"/>
</dbReference>
<gene>
    <name evidence="4" type="ORF">SAMN05216283_12032</name>
</gene>
<feature type="domain" description="Transposase IS110-like N-terminal" evidence="2">
    <location>
        <begin position="5"/>
        <end position="138"/>
    </location>
</feature>
<dbReference type="InterPro" id="IPR003346">
    <property type="entry name" value="Transposase_20"/>
</dbReference>
<feature type="coiled-coil region" evidence="1">
    <location>
        <begin position="158"/>
        <end position="185"/>
    </location>
</feature>
<evidence type="ECO:0000259" key="3">
    <source>
        <dbReference type="Pfam" id="PF02371"/>
    </source>
</evidence>
<keyword evidence="5" id="KW-1185">Reference proteome</keyword>
<dbReference type="PANTHER" id="PTHR33055">
    <property type="entry name" value="TRANSPOSASE FOR INSERTION SEQUENCE ELEMENT IS1111A"/>
    <property type="match status" value="1"/>
</dbReference>
<dbReference type="Pfam" id="PF02371">
    <property type="entry name" value="Transposase_20"/>
    <property type="match status" value="1"/>
</dbReference>
<evidence type="ECO:0000313" key="5">
    <source>
        <dbReference type="Proteomes" id="UP000198964"/>
    </source>
</evidence>
<dbReference type="EMBL" id="FONW01000020">
    <property type="protein sequence ID" value="SFF90049.1"/>
    <property type="molecule type" value="Genomic_DNA"/>
</dbReference>
<dbReference type="GO" id="GO:0004803">
    <property type="term" value="F:transposase activity"/>
    <property type="evidence" value="ECO:0007669"/>
    <property type="project" value="InterPro"/>
</dbReference>
<evidence type="ECO:0000259" key="2">
    <source>
        <dbReference type="Pfam" id="PF01548"/>
    </source>
</evidence>